<evidence type="ECO:0000259" key="1">
    <source>
        <dbReference type="Pfam" id="PF02627"/>
    </source>
</evidence>
<keyword evidence="3" id="KW-1185">Reference proteome</keyword>
<dbReference type="Gene3D" id="1.20.1290.10">
    <property type="entry name" value="AhpD-like"/>
    <property type="match status" value="1"/>
</dbReference>
<gene>
    <name evidence="2" type="ORF">CVM52_00855</name>
</gene>
<protein>
    <submittedName>
        <fullName evidence="2">Carboxymuconolactone decarboxylase</fullName>
    </submittedName>
</protein>
<evidence type="ECO:0000313" key="2">
    <source>
        <dbReference type="EMBL" id="PJE38708.1"/>
    </source>
</evidence>
<dbReference type="OrthoDB" id="1683318at2"/>
<name>A0A2M8J7F0_9RHOB</name>
<dbReference type="PANTHER" id="PTHR33930:SF2">
    <property type="entry name" value="BLR3452 PROTEIN"/>
    <property type="match status" value="1"/>
</dbReference>
<dbReference type="EMBL" id="PGTB01000001">
    <property type="protein sequence ID" value="PJE38708.1"/>
    <property type="molecule type" value="Genomic_DNA"/>
</dbReference>
<accession>A0A2M8J7F0</accession>
<sequence>MDWLAFISETEDRIARLGRRAPELFKGFSTMSRAAKREDALSEKTKEFIALGIGISTRCDSCIGFHARSLARLRATEEEVTEVVEMAAYMGGGPSIAYGAKALEAFAQFKAQQDCDSVS</sequence>
<dbReference type="NCBIfam" id="TIGR00778">
    <property type="entry name" value="ahpD_dom"/>
    <property type="match status" value="1"/>
</dbReference>
<dbReference type="InterPro" id="IPR003779">
    <property type="entry name" value="CMD-like"/>
</dbReference>
<dbReference type="SUPFAM" id="SSF69118">
    <property type="entry name" value="AhpD-like"/>
    <property type="match status" value="1"/>
</dbReference>
<feature type="domain" description="Carboxymuconolactone decarboxylase-like" evidence="1">
    <location>
        <begin position="22"/>
        <end position="104"/>
    </location>
</feature>
<dbReference type="InterPro" id="IPR029032">
    <property type="entry name" value="AhpD-like"/>
</dbReference>
<organism evidence="2 3">
    <name type="scientific">Pseudooceanicola lipolyticus</name>
    <dbReference type="NCBI Taxonomy" id="2029104"/>
    <lineage>
        <taxon>Bacteria</taxon>
        <taxon>Pseudomonadati</taxon>
        <taxon>Pseudomonadota</taxon>
        <taxon>Alphaproteobacteria</taxon>
        <taxon>Rhodobacterales</taxon>
        <taxon>Paracoccaceae</taxon>
        <taxon>Pseudooceanicola</taxon>
    </lineage>
</organism>
<evidence type="ECO:0000313" key="3">
    <source>
        <dbReference type="Proteomes" id="UP000231553"/>
    </source>
</evidence>
<proteinExistence type="predicted"/>
<dbReference type="AlphaFoldDB" id="A0A2M8J7F0"/>
<dbReference type="GO" id="GO:0051920">
    <property type="term" value="F:peroxiredoxin activity"/>
    <property type="evidence" value="ECO:0007669"/>
    <property type="project" value="InterPro"/>
</dbReference>
<dbReference type="RefSeq" id="WP_100160837.1">
    <property type="nucleotide sequence ID" value="NZ_PGTB01000001.1"/>
</dbReference>
<dbReference type="Proteomes" id="UP000231553">
    <property type="component" value="Unassembled WGS sequence"/>
</dbReference>
<comment type="caution">
    <text evidence="2">The sequence shown here is derived from an EMBL/GenBank/DDBJ whole genome shotgun (WGS) entry which is preliminary data.</text>
</comment>
<dbReference type="Pfam" id="PF02627">
    <property type="entry name" value="CMD"/>
    <property type="match status" value="1"/>
</dbReference>
<reference evidence="2 3" key="1">
    <citation type="journal article" date="2018" name="Int. J. Syst. Evol. Microbiol.">
        <title>Pseudooceanicola lipolyticus sp. nov., a marine alphaproteobacterium, reclassification of Oceanicola flagellatus as Pseudooceanicola flagellatus comb. nov. and emended description of the genus Pseudooceanicola.</title>
        <authorList>
            <person name="Huang M.-M."/>
            <person name="Guo L.-L."/>
            <person name="Wu Y.-H."/>
            <person name="Lai Q.-L."/>
            <person name="Shao Z.-Z."/>
            <person name="Wang C.-S."/>
            <person name="Wu M."/>
            <person name="Xu X.-W."/>
        </authorList>
    </citation>
    <scope>NUCLEOTIDE SEQUENCE [LARGE SCALE GENOMIC DNA]</scope>
    <source>
        <strain evidence="2 3">157</strain>
    </source>
</reference>
<dbReference type="InterPro" id="IPR004675">
    <property type="entry name" value="AhpD_core"/>
</dbReference>
<dbReference type="PANTHER" id="PTHR33930">
    <property type="entry name" value="ALKYL HYDROPEROXIDE REDUCTASE AHPD"/>
    <property type="match status" value="1"/>
</dbReference>